<gene>
    <name evidence="2" type="ORF">M9Y10_029006</name>
</gene>
<evidence type="ECO:0000313" key="2">
    <source>
        <dbReference type="EMBL" id="KAK8891786.1"/>
    </source>
</evidence>
<keyword evidence="3" id="KW-1185">Reference proteome</keyword>
<proteinExistence type="predicted"/>
<reference evidence="2 3" key="1">
    <citation type="submission" date="2024-04" db="EMBL/GenBank/DDBJ databases">
        <title>Tritrichomonas musculus Genome.</title>
        <authorList>
            <person name="Alves-Ferreira E."/>
            <person name="Grigg M."/>
            <person name="Lorenzi H."/>
            <person name="Galac M."/>
        </authorList>
    </citation>
    <scope>NUCLEOTIDE SEQUENCE [LARGE SCALE GENOMIC DNA]</scope>
    <source>
        <strain evidence="2 3">EAF2021</strain>
    </source>
</reference>
<dbReference type="Proteomes" id="UP001470230">
    <property type="component" value="Unassembled WGS sequence"/>
</dbReference>
<keyword evidence="1" id="KW-0175">Coiled coil</keyword>
<evidence type="ECO:0000256" key="1">
    <source>
        <dbReference type="SAM" id="Coils"/>
    </source>
</evidence>
<comment type="caution">
    <text evidence="2">The sequence shown here is derived from an EMBL/GenBank/DDBJ whole genome shotgun (WGS) entry which is preliminary data.</text>
</comment>
<organism evidence="2 3">
    <name type="scientific">Tritrichomonas musculus</name>
    <dbReference type="NCBI Taxonomy" id="1915356"/>
    <lineage>
        <taxon>Eukaryota</taxon>
        <taxon>Metamonada</taxon>
        <taxon>Parabasalia</taxon>
        <taxon>Tritrichomonadida</taxon>
        <taxon>Tritrichomonadidae</taxon>
        <taxon>Tritrichomonas</taxon>
    </lineage>
</organism>
<dbReference type="EMBL" id="JAPFFF010000004">
    <property type="protein sequence ID" value="KAK8891786.1"/>
    <property type="molecule type" value="Genomic_DNA"/>
</dbReference>
<protein>
    <submittedName>
        <fullName evidence="2">Uncharacterized protein</fullName>
    </submittedName>
</protein>
<name>A0ABR2KM23_9EUKA</name>
<accession>A0ABR2KM23</accession>
<feature type="coiled-coil region" evidence="1">
    <location>
        <begin position="116"/>
        <end position="317"/>
    </location>
</feature>
<sequence>MNDNDSSDMDLSIEWNEKVEQFLKATNEEIQKGAEREQLARTKKNAAQTAKYKATKYNKSIINTAKEIDNNNQHLEDWIKLYTNEVNEITKNEVQSIESLKQRQQEIFQELLAEKNDQWEKEVLQRREEANQLKDMISHLNSLISIAKNEAKTDIEEAQKNAAMKAEAIRKARRRETQKIAELTAEIEKENASFELAVKQANQTNANATQQKKDQLNRLRSVVTQLRSKLQEKEKQNDLQFRQQVKIIKDLRAQLQQARNAEKANMEELQKLKKTRLLLSRKISAQQDESISIQHQLALCIDDNEELQSDIMKLQNRMFPQIFNQKNA</sequence>
<evidence type="ECO:0000313" key="3">
    <source>
        <dbReference type="Proteomes" id="UP001470230"/>
    </source>
</evidence>